<protein>
    <submittedName>
        <fullName evidence="3">N-acetylmuramoyl-L-alanine amidase</fullName>
    </submittedName>
</protein>
<dbReference type="AlphaFoldDB" id="A0A0G0NA82"/>
<sequence length="730" mass="77155">MRVDLLYNSFIKSMVTVTYKNMKRIKFFLLAVLLLAATGQSTQAATTEELQNQLAQLMAQLSALQAQVSTPSQGYVFERNLKIGMRGTDVQKLQEFLVEQKYLKLTNTTTYFGTQTKAALIAWQKAKNISPAIGFFGPLTRAKMNALLAAVVPATPSSAIMTGSSVAIKFASTGVRRVNVYLCDLQNNCNTVIAANIAVVSGDNTVTWAVPANIVAGAYKIKVEDVANSSWVVYAEVPLVKPVATATSTPPATQPTIVAISLQTPVATKAGASLAIKFANNNAKNVSISLCSDSTYCDVVVASRYAVTDGANSVSWTIPSATLAREYFVRIKDADDVNSAEFNSGRFAITAATTVVPPTSATFSVQTPVATKAGEVLSVVFTSSKARNASVSLCVDAQNCSIVLAPRVSVAFGTNNFKWTIPSTTPAKQYFIKIKDADNVNDPIGASGLFSITLSGAPTSTTPIATTSSIIEVDTPLAAYVGSPLNINFTSANIRNVSIVLCSNSATCAITAASNFAVVVDGFNTYAWAVPTTTSVGQYFIKMKDVNSASGEEFLSDVFTIGAAIPVPSITITQPANVVVEGTLIVKFTTSNIGSVDVYLCPSKTQCGNAIENGLPTTDGVNTFKWVVPTSTTPGAYYIKVAKAGSVTAYTLTANTFSIVAAPVARVCRDVSGLSELYTVCDESEEAVSGRCVLSKAPYRSFPGIPTIYENGMGIICGQSVVWVELRCCK</sequence>
<feature type="signal peptide" evidence="1">
    <location>
        <begin position="1"/>
        <end position="44"/>
    </location>
</feature>
<evidence type="ECO:0000256" key="1">
    <source>
        <dbReference type="SAM" id="SignalP"/>
    </source>
</evidence>
<dbReference type="SUPFAM" id="SSF47090">
    <property type="entry name" value="PGBD-like"/>
    <property type="match status" value="1"/>
</dbReference>
<dbReference type="InterPro" id="IPR002477">
    <property type="entry name" value="Peptidoglycan-bd-like"/>
</dbReference>
<feature type="chain" id="PRO_5002533705" evidence="1">
    <location>
        <begin position="45"/>
        <end position="730"/>
    </location>
</feature>
<dbReference type="InterPro" id="IPR036366">
    <property type="entry name" value="PGBDSf"/>
</dbReference>
<dbReference type="PATRIC" id="fig|1619013.3.peg.795"/>
<feature type="domain" description="Peptidoglycan binding-like" evidence="2">
    <location>
        <begin position="86"/>
        <end position="144"/>
    </location>
</feature>
<reference evidence="3 4" key="1">
    <citation type="journal article" date="2015" name="Nature">
        <title>rRNA introns, odd ribosomes, and small enigmatic genomes across a large radiation of phyla.</title>
        <authorList>
            <person name="Brown C.T."/>
            <person name="Hug L.A."/>
            <person name="Thomas B.C."/>
            <person name="Sharon I."/>
            <person name="Castelle C.J."/>
            <person name="Singh A."/>
            <person name="Wilkins M.J."/>
            <person name="Williams K.H."/>
            <person name="Banfield J.F."/>
        </authorList>
    </citation>
    <scope>NUCLEOTIDE SEQUENCE [LARGE SCALE GENOMIC DNA]</scope>
</reference>
<dbReference type="EMBL" id="LBWR01000002">
    <property type="protein sequence ID" value="KKR12368.1"/>
    <property type="molecule type" value="Genomic_DNA"/>
</dbReference>
<comment type="caution">
    <text evidence="3">The sequence shown here is derived from an EMBL/GenBank/DDBJ whole genome shotgun (WGS) entry which is preliminary data.</text>
</comment>
<proteinExistence type="predicted"/>
<evidence type="ECO:0000259" key="2">
    <source>
        <dbReference type="Pfam" id="PF01471"/>
    </source>
</evidence>
<organism evidence="3 4">
    <name type="scientific">Candidatus Wolfebacteria bacterium GW2011_GWC2_39_22</name>
    <dbReference type="NCBI Taxonomy" id="1619013"/>
    <lineage>
        <taxon>Bacteria</taxon>
        <taxon>Candidatus Wolfeibacteriota</taxon>
    </lineage>
</organism>
<evidence type="ECO:0000313" key="3">
    <source>
        <dbReference type="EMBL" id="KKR12368.1"/>
    </source>
</evidence>
<dbReference type="InterPro" id="IPR036365">
    <property type="entry name" value="PGBD-like_sf"/>
</dbReference>
<accession>A0A0G0NA82</accession>
<dbReference type="Proteomes" id="UP000034665">
    <property type="component" value="Unassembled WGS sequence"/>
</dbReference>
<dbReference type="Pfam" id="PF01471">
    <property type="entry name" value="PG_binding_1"/>
    <property type="match status" value="1"/>
</dbReference>
<dbReference type="STRING" id="1619013.UT41_C0002G0142"/>
<gene>
    <name evidence="3" type="ORF">UT41_C0002G0142</name>
</gene>
<name>A0A0G0NA82_9BACT</name>
<keyword evidence="1" id="KW-0732">Signal</keyword>
<evidence type="ECO:0000313" key="4">
    <source>
        <dbReference type="Proteomes" id="UP000034665"/>
    </source>
</evidence>
<dbReference type="Gene3D" id="1.10.101.10">
    <property type="entry name" value="PGBD-like superfamily/PGBD"/>
    <property type="match status" value="1"/>
</dbReference>